<dbReference type="PANTHER" id="PTHR22600:SF21">
    <property type="entry name" value="BETA-HEXOSAMINIDASE A"/>
    <property type="match status" value="1"/>
</dbReference>
<dbReference type="PRINTS" id="PR00738">
    <property type="entry name" value="GLHYDRLASE20"/>
</dbReference>
<dbReference type="SUPFAM" id="SSF51445">
    <property type="entry name" value="(Trans)glycosidases"/>
    <property type="match status" value="1"/>
</dbReference>
<name>A0ABU8CBN9_9GAMM</name>
<evidence type="ECO:0000259" key="6">
    <source>
        <dbReference type="Pfam" id="PF02838"/>
    </source>
</evidence>
<organism evidence="8 9">
    <name type="scientific">Rheinheimera muenzenbergensis</name>
    <dbReference type="NCBI Taxonomy" id="1193628"/>
    <lineage>
        <taxon>Bacteria</taxon>
        <taxon>Pseudomonadati</taxon>
        <taxon>Pseudomonadota</taxon>
        <taxon>Gammaproteobacteria</taxon>
        <taxon>Chromatiales</taxon>
        <taxon>Chromatiaceae</taxon>
        <taxon>Rheinheimera</taxon>
    </lineage>
</organism>
<dbReference type="InterPro" id="IPR015883">
    <property type="entry name" value="Glyco_hydro_20_cat"/>
</dbReference>
<feature type="domain" description="Beta-hexosaminidase bacterial type N-terminal" evidence="6">
    <location>
        <begin position="23"/>
        <end position="151"/>
    </location>
</feature>
<protein>
    <recommendedName>
        <fullName evidence="4">N-acetyl-beta-glucosaminidase</fullName>
    </recommendedName>
</protein>
<dbReference type="SUPFAM" id="SSF63829">
    <property type="entry name" value="Calcium-dependent phosphotriesterase"/>
    <property type="match status" value="1"/>
</dbReference>
<dbReference type="Pfam" id="PF08450">
    <property type="entry name" value="SGL"/>
    <property type="match status" value="1"/>
</dbReference>
<dbReference type="InterPro" id="IPR025705">
    <property type="entry name" value="Beta_hexosaminidase_sua/sub"/>
</dbReference>
<feature type="domain" description="Glycoside hydrolase family 20 catalytic" evidence="5">
    <location>
        <begin position="154"/>
        <end position="407"/>
    </location>
</feature>
<reference evidence="8 9" key="1">
    <citation type="journal article" date="2023" name="Ecotoxicol. Environ. Saf.">
        <title>Mercury remediation potential of mercury-resistant strain Rheinheimera metallidurans sp. nov. isolated from a municipal waste dumping site.</title>
        <authorList>
            <person name="Yadav V."/>
            <person name="Manjhi A."/>
            <person name="Vadakedath N."/>
        </authorList>
    </citation>
    <scope>NUCLEOTIDE SEQUENCE [LARGE SCALE GENOMIC DNA]</scope>
    <source>
        <strain evidence="8 9">E-49</strain>
    </source>
</reference>
<gene>
    <name evidence="8" type="ORF">MN202_18200</name>
</gene>
<comment type="similarity">
    <text evidence="1">Belongs to the glycosyl hydrolase 20 family.</text>
</comment>
<evidence type="ECO:0000256" key="1">
    <source>
        <dbReference type="ARBA" id="ARBA00006285"/>
    </source>
</evidence>
<sequence length="1038" mass="114728">MRGFFYFLLVIFTGASCVYADPLLLPQPGAVQAKPGQFRLDDSVVFNPPSSAALTVVAKRFAQRLQRQTGINLQQQGTGSSKRLNFELTGASSAIPPPDMQEQYQLSVDAQQITLRAVSPFGLSRGIETLLQLIQHDSSGYYLPHLEISDAPRFAWRGLLLDPARRFLPIDVLYRQLDIMAAAKLNVLHLHLTDDQGWRFESKAFPLLHQIGGQDGFYSQHELKQLVAYAAGLGIRVVPEIDLPGHTTALGAAYPHLMAQAGPAAPERHWGVHPAVLDPSKPEVYQFIQTLLSEVANVFPDPYLHIGGDEVMPDHWLQSADIARFMQQQQLATPQQLHSYFNRRLQQILQQLNKSMIGWDEVLDSEVPTSVLVQSWRGRESLYKAAQAGHPAILSTGFYLDQPQFASFHYRNDPLPKPATSPDLSQYHSLGHWKFELARKRGAAVKAELMLLSDNNGSSTLILQFAGRNARYIDSFSLNANLLEFDSDSWMGPVHARLVLDSDVSGEVVVGNAAYTATGQQLHQAAPLHVANLNISPDAAANILGGEITLWGELVTPDNIDIRLWPNGFVVAERLWSAAEVSDPDSLYQRLTHFNRWATLNAGVATAAQQQAGLARLATPAQADVLATLTEILEPAHYYHRLHEKSVAGLYHADAPLNQLADYLSAEQPALRQFTAMVHAWLKQKEPGTLHALLLQLQHWQQAAEQLQVVAEPTAALVKRSQRLLEVAINTLQQYQQQGYISLQVQQALQQQLSNAASIEQEIIIALHRPLRLLLQHLAVSRQWVAPGTFSASAEGPAFDSKGNLYAVNYGTDGTIGKVSPDGNARQLLQLPVGSIANGIVFDQHDVMYMADYTGHQVLRYQQGKLSVHASEPLMNQPNDLAILQNGTLFASDPNWQNSSGQLWRIDTDGSSHLLENAMGTTNGIAVSPDQQFLYVNESVQRRIWRYRLGNGGTLSEKTLFASFSDYGLDGMRTNTEGDLFVARYGKGTVLRLNAAGQVVAEYRLQHALPTNVALSRTGPERLFVTIQQCGCIEVIDL</sequence>
<feature type="domain" description="Glycoside hydrolase family 20 catalytic" evidence="5">
    <location>
        <begin position="516"/>
        <end position="578"/>
    </location>
</feature>
<dbReference type="Gene3D" id="3.30.379.10">
    <property type="entry name" value="Chitobiase/beta-hexosaminidase domain 2-like"/>
    <property type="match status" value="1"/>
</dbReference>
<keyword evidence="3" id="KW-0326">Glycosidase</keyword>
<evidence type="ECO:0000313" key="9">
    <source>
        <dbReference type="Proteomes" id="UP001375382"/>
    </source>
</evidence>
<dbReference type="InterPro" id="IPR013658">
    <property type="entry name" value="SGL"/>
</dbReference>
<dbReference type="Gene3D" id="2.120.10.30">
    <property type="entry name" value="TolB, C-terminal domain"/>
    <property type="match status" value="1"/>
</dbReference>
<keyword evidence="2" id="KW-0378">Hydrolase</keyword>
<keyword evidence="9" id="KW-1185">Reference proteome</keyword>
<evidence type="ECO:0000259" key="5">
    <source>
        <dbReference type="Pfam" id="PF00728"/>
    </source>
</evidence>
<dbReference type="PROSITE" id="PS51257">
    <property type="entry name" value="PROKAR_LIPOPROTEIN"/>
    <property type="match status" value="1"/>
</dbReference>
<comment type="caution">
    <text evidence="8">The sequence shown here is derived from an EMBL/GenBank/DDBJ whole genome shotgun (WGS) entry which is preliminary data.</text>
</comment>
<dbReference type="RefSeq" id="WP_335737571.1">
    <property type="nucleotide sequence ID" value="NZ_JALAAR010000020.1"/>
</dbReference>
<dbReference type="InterPro" id="IPR017853">
    <property type="entry name" value="GH"/>
</dbReference>
<dbReference type="InterPro" id="IPR029018">
    <property type="entry name" value="Hex-like_dom2"/>
</dbReference>
<dbReference type="Proteomes" id="UP001375382">
    <property type="component" value="Unassembled WGS sequence"/>
</dbReference>
<dbReference type="EMBL" id="JALAAR010000020">
    <property type="protein sequence ID" value="MEH8019174.1"/>
    <property type="molecule type" value="Genomic_DNA"/>
</dbReference>
<evidence type="ECO:0000256" key="2">
    <source>
        <dbReference type="ARBA" id="ARBA00022801"/>
    </source>
</evidence>
<dbReference type="Pfam" id="PF00728">
    <property type="entry name" value="Glyco_hydro_20"/>
    <property type="match status" value="2"/>
</dbReference>
<feature type="domain" description="SMP-30/Gluconolactonase/LRE-like region" evidence="7">
    <location>
        <begin position="794"/>
        <end position="1026"/>
    </location>
</feature>
<dbReference type="SUPFAM" id="SSF55545">
    <property type="entry name" value="beta-N-acetylhexosaminidase-like domain"/>
    <property type="match status" value="1"/>
</dbReference>
<dbReference type="InterPro" id="IPR011042">
    <property type="entry name" value="6-blade_b-propeller_TolB-like"/>
</dbReference>
<evidence type="ECO:0000259" key="7">
    <source>
        <dbReference type="Pfam" id="PF08450"/>
    </source>
</evidence>
<proteinExistence type="inferred from homology"/>
<evidence type="ECO:0000256" key="4">
    <source>
        <dbReference type="ARBA" id="ARBA00033000"/>
    </source>
</evidence>
<dbReference type="InterPro" id="IPR015882">
    <property type="entry name" value="HEX_bac_N"/>
</dbReference>
<dbReference type="PANTHER" id="PTHR22600">
    <property type="entry name" value="BETA-HEXOSAMINIDASE"/>
    <property type="match status" value="1"/>
</dbReference>
<dbReference type="Gene3D" id="3.20.20.80">
    <property type="entry name" value="Glycosidases"/>
    <property type="match status" value="2"/>
</dbReference>
<evidence type="ECO:0000256" key="3">
    <source>
        <dbReference type="ARBA" id="ARBA00023295"/>
    </source>
</evidence>
<accession>A0ABU8CBN9</accession>
<evidence type="ECO:0000313" key="8">
    <source>
        <dbReference type="EMBL" id="MEH8019174.1"/>
    </source>
</evidence>
<dbReference type="Pfam" id="PF02838">
    <property type="entry name" value="Glyco_hydro_20b"/>
    <property type="match status" value="1"/>
</dbReference>